<dbReference type="EMBL" id="BGPR01099450">
    <property type="protein sequence ID" value="GBM52733.1"/>
    <property type="molecule type" value="Genomic_DNA"/>
</dbReference>
<feature type="region of interest" description="Disordered" evidence="1">
    <location>
        <begin position="1"/>
        <end position="31"/>
    </location>
</feature>
<reference evidence="2 3" key="1">
    <citation type="journal article" date="2019" name="Sci. Rep.">
        <title>Orb-weaving spider Araneus ventricosus genome elucidates the spidroin gene catalogue.</title>
        <authorList>
            <person name="Kono N."/>
            <person name="Nakamura H."/>
            <person name="Ohtoshi R."/>
            <person name="Moran D.A.P."/>
            <person name="Shinohara A."/>
            <person name="Yoshida Y."/>
            <person name="Fujiwara M."/>
            <person name="Mori M."/>
            <person name="Tomita M."/>
            <person name="Arakawa K."/>
        </authorList>
    </citation>
    <scope>NUCLEOTIDE SEQUENCE [LARGE SCALE GENOMIC DNA]</scope>
</reference>
<accession>A0A4Y2GGK2</accession>
<protein>
    <submittedName>
        <fullName evidence="2">Uncharacterized protein</fullName>
    </submittedName>
</protein>
<name>A0A4Y2GGK2_ARAVE</name>
<evidence type="ECO:0000256" key="1">
    <source>
        <dbReference type="SAM" id="MobiDB-lite"/>
    </source>
</evidence>
<evidence type="ECO:0000313" key="2">
    <source>
        <dbReference type="EMBL" id="GBM52733.1"/>
    </source>
</evidence>
<evidence type="ECO:0000313" key="3">
    <source>
        <dbReference type="Proteomes" id="UP000499080"/>
    </source>
</evidence>
<keyword evidence="3" id="KW-1185">Reference proteome</keyword>
<comment type="caution">
    <text evidence="2">The sequence shown here is derived from an EMBL/GenBank/DDBJ whole genome shotgun (WGS) entry which is preliminary data.</text>
</comment>
<dbReference type="AlphaFoldDB" id="A0A4Y2GGK2"/>
<dbReference type="Proteomes" id="UP000499080">
    <property type="component" value="Unassembled WGS sequence"/>
</dbReference>
<organism evidence="2 3">
    <name type="scientific">Araneus ventricosus</name>
    <name type="common">Orbweaver spider</name>
    <name type="synonym">Epeira ventricosa</name>
    <dbReference type="NCBI Taxonomy" id="182803"/>
    <lineage>
        <taxon>Eukaryota</taxon>
        <taxon>Metazoa</taxon>
        <taxon>Ecdysozoa</taxon>
        <taxon>Arthropoda</taxon>
        <taxon>Chelicerata</taxon>
        <taxon>Arachnida</taxon>
        <taxon>Araneae</taxon>
        <taxon>Araneomorphae</taxon>
        <taxon>Entelegynae</taxon>
        <taxon>Araneoidea</taxon>
        <taxon>Araneidae</taxon>
        <taxon>Araneus</taxon>
    </lineage>
</organism>
<proteinExistence type="predicted"/>
<gene>
    <name evidence="2" type="ORF">AVEN_188464_1</name>
</gene>
<sequence>MEAPCKAHNRSLQSPRATVPTPPPAFETAPRPSFARELHSPSPFCGFRFYVRASLPFSRIVFQFFERMRQMENERHWISKLFDHNSQSSSHRRFTLTTGFGTRSSKWSGAVFS</sequence>